<dbReference type="InterPro" id="IPR036188">
    <property type="entry name" value="FAD/NAD-bd_sf"/>
</dbReference>
<dbReference type="GO" id="GO:0019622">
    <property type="term" value="P:3-(3-hydroxy)phenylpropionate catabolic process"/>
    <property type="evidence" value="ECO:0007669"/>
    <property type="project" value="TreeGrafter"/>
</dbReference>
<reference evidence="4 5" key="1">
    <citation type="submission" date="2019-07" db="EMBL/GenBank/DDBJ databases">
        <authorList>
            <person name="Duangmal K."/>
            <person name="Teo W.F.A."/>
        </authorList>
    </citation>
    <scope>NUCLEOTIDE SEQUENCE [LARGE SCALE GENOMIC DNA]</scope>
    <source>
        <strain evidence="4 5">TBRC 6029</strain>
    </source>
</reference>
<dbReference type="PANTHER" id="PTHR43476:SF3">
    <property type="entry name" value="FAD-BINDING MONOOXYGENASE"/>
    <property type="match status" value="1"/>
</dbReference>
<dbReference type="EMBL" id="VJWX01000003">
    <property type="protein sequence ID" value="TVT62599.1"/>
    <property type="molecule type" value="Genomic_DNA"/>
</dbReference>
<organism evidence="4 5">
    <name type="scientific">Amycolatopsis rhizosphaerae</name>
    <dbReference type="NCBI Taxonomy" id="2053003"/>
    <lineage>
        <taxon>Bacteria</taxon>
        <taxon>Bacillati</taxon>
        <taxon>Actinomycetota</taxon>
        <taxon>Actinomycetes</taxon>
        <taxon>Pseudonocardiales</taxon>
        <taxon>Pseudonocardiaceae</taxon>
        <taxon>Amycolatopsis</taxon>
    </lineage>
</organism>
<dbReference type="Gene3D" id="3.30.70.2450">
    <property type="match status" value="1"/>
</dbReference>
<dbReference type="Pfam" id="PF01494">
    <property type="entry name" value="FAD_binding_3"/>
    <property type="match status" value="1"/>
</dbReference>
<evidence type="ECO:0000313" key="5">
    <source>
        <dbReference type="Proteomes" id="UP000320011"/>
    </source>
</evidence>
<dbReference type="SUPFAM" id="SSF51905">
    <property type="entry name" value="FAD/NAD(P)-binding domain"/>
    <property type="match status" value="1"/>
</dbReference>
<dbReference type="GO" id="GO:0071949">
    <property type="term" value="F:FAD binding"/>
    <property type="evidence" value="ECO:0007669"/>
    <property type="project" value="InterPro"/>
</dbReference>
<gene>
    <name evidence="4" type="ORF">FNH05_00620</name>
</gene>
<evidence type="ECO:0000256" key="1">
    <source>
        <dbReference type="ARBA" id="ARBA00023002"/>
    </source>
</evidence>
<dbReference type="PRINTS" id="PR00420">
    <property type="entry name" value="RNGMNOXGNASE"/>
</dbReference>
<dbReference type="InterPro" id="IPR002938">
    <property type="entry name" value="FAD-bd"/>
</dbReference>
<feature type="region of interest" description="Disordered" evidence="2">
    <location>
        <begin position="1"/>
        <end position="30"/>
    </location>
</feature>
<comment type="caution">
    <text evidence="4">The sequence shown here is derived from an EMBL/GenBank/DDBJ whole genome shotgun (WGS) entry which is preliminary data.</text>
</comment>
<dbReference type="Proteomes" id="UP000320011">
    <property type="component" value="Unassembled WGS sequence"/>
</dbReference>
<proteinExistence type="predicted"/>
<reference evidence="4 5" key="2">
    <citation type="submission" date="2019-08" db="EMBL/GenBank/DDBJ databases">
        <title>Amycolatopsis acidicola sp. nov., isolated from peat swamp forest soil.</title>
        <authorList>
            <person name="Srisuk N."/>
        </authorList>
    </citation>
    <scope>NUCLEOTIDE SEQUENCE [LARGE SCALE GENOMIC DNA]</scope>
    <source>
        <strain evidence="4 5">TBRC 6029</strain>
    </source>
</reference>
<dbReference type="Gene3D" id="3.50.50.60">
    <property type="entry name" value="FAD/NAD(P)-binding domain"/>
    <property type="match status" value="1"/>
</dbReference>
<dbReference type="OrthoDB" id="8670884at2"/>
<name>A0A558DNJ0_9PSEU</name>
<evidence type="ECO:0000256" key="2">
    <source>
        <dbReference type="SAM" id="MobiDB-lite"/>
    </source>
</evidence>
<dbReference type="GO" id="GO:0008688">
    <property type="term" value="F:3-(3-hydroxyphenyl)propionate hydroxylase activity"/>
    <property type="evidence" value="ECO:0007669"/>
    <property type="project" value="TreeGrafter"/>
</dbReference>
<sequence>MAVQPSRVLGADPGRRLRHRLHAPPPTGGDAVTARRDVLVVGAGPIGLVAALLLADAGVRTTLVEKETEPGDQPRAISLQDESFRTLEQLGVADALKAESLLDTGSRYFGLGDRLLLEARPVASRLGHPAKTQFDQPILERLLWERAAAHEGLEFLRGAEATAITQDGDGASVTVTIGAKTRTLTSGWLIGADGGRSFIRRAVGIELAGTTQPQRWIVVDLHNEPRARGPFAEFHGDGQRPYVLVPGVKGRLRIEFMLFDDEDPEEMTTPERIRELVVPRFRAELAPDDVRRAAVYIAHQRVARAYRAGRTFLVGDAAHLMPPFAGQGLNAGIRDATNLTWKLIEAISGGATERLLDSYEVERRTHGAAMVRVSRRIGAVVMATHPVVTRLRDTVVRTVGLIPRVREFLANMRFIAPPDYSAGVAVAAHGVTLDAVTVGRALSQPVVRDAIGAERGLDAHLGRGWTLLQIGGPPDAAVDAYWDAIGANRLCVRAPGGEPADSVVTETTAVLTSGTGTLPVFVAVRPDRYVAAVFDSAGEQRVVERLRAFIDDRSRPD</sequence>
<keyword evidence="5" id="KW-1185">Reference proteome</keyword>
<evidence type="ECO:0000313" key="4">
    <source>
        <dbReference type="EMBL" id="TVT62599.1"/>
    </source>
</evidence>
<accession>A0A558DNJ0</accession>
<protein>
    <submittedName>
        <fullName evidence="4">FAD-binding protein</fullName>
    </submittedName>
</protein>
<dbReference type="InterPro" id="IPR050631">
    <property type="entry name" value="PheA/TfdB_FAD_monoxygenase"/>
</dbReference>
<keyword evidence="1" id="KW-0560">Oxidoreductase</keyword>
<evidence type="ECO:0000259" key="3">
    <source>
        <dbReference type="Pfam" id="PF01494"/>
    </source>
</evidence>
<feature type="domain" description="FAD-binding" evidence="3">
    <location>
        <begin position="37"/>
        <end position="373"/>
    </location>
</feature>
<dbReference type="AlphaFoldDB" id="A0A558DNJ0"/>
<dbReference type="PANTHER" id="PTHR43476">
    <property type="entry name" value="3-(3-HYDROXY-PHENYL)PROPIONATE/3-HYDROXYCINNAMIC ACID HYDROXYLASE"/>
    <property type="match status" value="1"/>
</dbReference>